<dbReference type="EMBL" id="UGGP01000001">
    <property type="protein sequence ID" value="STO08113.1"/>
    <property type="molecule type" value="Genomic_DNA"/>
</dbReference>
<dbReference type="STRING" id="1397694.GCA_000702585_01980"/>
<protein>
    <submittedName>
        <fullName evidence="2">Regulatory protein spx</fullName>
    </submittedName>
</protein>
<sequence length="132" mass="15323">MVTVTVFTHTSCSSSRKTIDWLREQNIPFVEKKLTDQGMSFSEFKDMLRLTENGTTDLLSVQKSVYKQAADQLDEMSLRELYSFVASHPQILKSPIVVDDNRIQIGFSEKEIRTFIPRHDRIAELKRLLDNK</sequence>
<dbReference type="Proteomes" id="UP000254060">
    <property type="component" value="Unassembled WGS sequence"/>
</dbReference>
<name>A0A377FUV4_9BACL</name>
<dbReference type="Pfam" id="PF03960">
    <property type="entry name" value="ArsC"/>
    <property type="match status" value="1"/>
</dbReference>
<organism evidence="2 3">
    <name type="scientific">Exiguobacterium aurantiacum</name>
    <dbReference type="NCBI Taxonomy" id="33987"/>
    <lineage>
        <taxon>Bacteria</taxon>
        <taxon>Bacillati</taxon>
        <taxon>Bacillota</taxon>
        <taxon>Bacilli</taxon>
        <taxon>Bacillales</taxon>
        <taxon>Bacillales Family XII. Incertae Sedis</taxon>
        <taxon>Exiguobacterium</taxon>
    </lineage>
</organism>
<evidence type="ECO:0000256" key="1">
    <source>
        <dbReference type="PROSITE-ProRule" id="PRU01282"/>
    </source>
</evidence>
<dbReference type="AlphaFoldDB" id="A0A377FUV4"/>
<gene>
    <name evidence="2" type="primary">spxA_3</name>
    <name evidence="2" type="ORF">NCTC13163_01482</name>
</gene>
<dbReference type="NCBIfam" id="NF002459">
    <property type="entry name" value="PRK01655.1"/>
    <property type="match status" value="1"/>
</dbReference>
<comment type="similarity">
    <text evidence="1">Belongs to the ArsC family.</text>
</comment>
<dbReference type="PROSITE" id="PS51353">
    <property type="entry name" value="ARSC"/>
    <property type="match status" value="1"/>
</dbReference>
<dbReference type="InterPro" id="IPR006504">
    <property type="entry name" value="Tscrpt_reg_Spx/MgsR"/>
</dbReference>
<evidence type="ECO:0000313" key="3">
    <source>
        <dbReference type="Proteomes" id="UP000254060"/>
    </source>
</evidence>
<dbReference type="PANTHER" id="PTHR30041">
    <property type="entry name" value="ARSENATE REDUCTASE"/>
    <property type="match status" value="1"/>
</dbReference>
<dbReference type="PANTHER" id="PTHR30041:SF7">
    <property type="entry name" value="GLOBAL TRANSCRIPTIONAL REGULATOR SPX"/>
    <property type="match status" value="1"/>
</dbReference>
<dbReference type="CDD" id="cd03032">
    <property type="entry name" value="ArsC_Spx"/>
    <property type="match status" value="1"/>
</dbReference>
<reference evidence="2 3" key="1">
    <citation type="submission" date="2018-06" db="EMBL/GenBank/DDBJ databases">
        <authorList>
            <consortium name="Pathogen Informatics"/>
            <person name="Doyle S."/>
        </authorList>
    </citation>
    <scope>NUCLEOTIDE SEQUENCE [LARGE SCALE GENOMIC DNA]</scope>
    <source>
        <strain evidence="2 3">NCTC13163</strain>
    </source>
</reference>
<dbReference type="NCBIfam" id="TIGR01617">
    <property type="entry name" value="arsC_related"/>
    <property type="match status" value="1"/>
</dbReference>
<proteinExistence type="inferred from homology"/>
<accession>A0A377FUV4</accession>
<dbReference type="SUPFAM" id="SSF52833">
    <property type="entry name" value="Thioredoxin-like"/>
    <property type="match status" value="1"/>
</dbReference>
<dbReference type="InterPro" id="IPR006660">
    <property type="entry name" value="Arsenate_reductase-like"/>
</dbReference>
<dbReference type="Gene3D" id="3.40.30.10">
    <property type="entry name" value="Glutaredoxin"/>
    <property type="match status" value="1"/>
</dbReference>
<evidence type="ECO:0000313" key="2">
    <source>
        <dbReference type="EMBL" id="STO08113.1"/>
    </source>
</evidence>
<dbReference type="InterPro" id="IPR036249">
    <property type="entry name" value="Thioredoxin-like_sf"/>
</dbReference>